<protein>
    <submittedName>
        <fullName evidence="2">Uncharacterized protein</fullName>
    </submittedName>
</protein>
<evidence type="ECO:0000256" key="1">
    <source>
        <dbReference type="SAM" id="Coils"/>
    </source>
</evidence>
<accession>A0AAN6PS81</accession>
<gene>
    <name evidence="2" type="ORF">N658DRAFT_570188</name>
</gene>
<reference evidence="2" key="1">
    <citation type="journal article" date="2023" name="Mol. Phylogenet. Evol.">
        <title>Genome-scale phylogeny and comparative genomics of the fungal order Sordariales.</title>
        <authorList>
            <person name="Hensen N."/>
            <person name="Bonometti L."/>
            <person name="Westerberg I."/>
            <person name="Brannstrom I.O."/>
            <person name="Guillou S."/>
            <person name="Cros-Aarteil S."/>
            <person name="Calhoun S."/>
            <person name="Haridas S."/>
            <person name="Kuo A."/>
            <person name="Mondo S."/>
            <person name="Pangilinan J."/>
            <person name="Riley R."/>
            <person name="LaButti K."/>
            <person name="Andreopoulos B."/>
            <person name="Lipzen A."/>
            <person name="Chen C."/>
            <person name="Yan M."/>
            <person name="Daum C."/>
            <person name="Ng V."/>
            <person name="Clum A."/>
            <person name="Steindorff A."/>
            <person name="Ohm R.A."/>
            <person name="Martin F."/>
            <person name="Silar P."/>
            <person name="Natvig D.O."/>
            <person name="Lalanne C."/>
            <person name="Gautier V."/>
            <person name="Ament-Velasquez S.L."/>
            <person name="Kruys A."/>
            <person name="Hutchinson M.I."/>
            <person name="Powell A.J."/>
            <person name="Barry K."/>
            <person name="Miller A.N."/>
            <person name="Grigoriev I.V."/>
            <person name="Debuchy R."/>
            <person name="Gladieux P."/>
            <person name="Hiltunen Thoren M."/>
            <person name="Johannesson H."/>
        </authorList>
    </citation>
    <scope>NUCLEOTIDE SEQUENCE</scope>
    <source>
        <strain evidence="2">CBS 757.83</strain>
    </source>
</reference>
<proteinExistence type="predicted"/>
<sequence>MASSNTFNSSEGAALPASCEDERHAEPVWLKVSTIDEILDHIVNFRESGTESLLSFHWQASHVHDLFKQLDARLLELDQPKIRRVEYDYGSKTVFLDIMGESLLHFKVQIGLRDYVKDHIRRLLATANDPMIRNKLRSIDEPGTANIESDGKLLKQADVSFGEAGTLPSLVCERKARQYIDLSDGKIRAVLILDLQYPGMKKAWVSLLAADGWLSHHELYYDGNLDQQPVGQIDLYLSDFVGSARLPPAYCRPSTAELAAEITRNPMITLTYERLRAIFRRARHLHKPTEYTTEVGDEEENPYEEAERRVAEERIEADRRVAEARDKERAEAERRVAAEVQRRVAAEVQRRVAEERIEADRRVAEARDKERAEAERRVAEERIEADRRVAEARDKERAKAERRVAAEVQRRVAIELARRLAESRREAE</sequence>
<dbReference type="Proteomes" id="UP001305647">
    <property type="component" value="Unassembled WGS sequence"/>
</dbReference>
<keyword evidence="3" id="KW-1185">Reference proteome</keyword>
<comment type="caution">
    <text evidence="2">The sequence shown here is derived from an EMBL/GenBank/DDBJ whole genome shotgun (WGS) entry which is preliminary data.</text>
</comment>
<dbReference type="EMBL" id="MU863797">
    <property type="protein sequence ID" value="KAK4095749.1"/>
    <property type="molecule type" value="Genomic_DNA"/>
</dbReference>
<reference evidence="2" key="2">
    <citation type="submission" date="2023-05" db="EMBL/GenBank/DDBJ databases">
        <authorList>
            <consortium name="Lawrence Berkeley National Laboratory"/>
            <person name="Steindorff A."/>
            <person name="Hensen N."/>
            <person name="Bonometti L."/>
            <person name="Westerberg I."/>
            <person name="Brannstrom I.O."/>
            <person name="Guillou S."/>
            <person name="Cros-Aarteil S."/>
            <person name="Calhoun S."/>
            <person name="Haridas S."/>
            <person name="Kuo A."/>
            <person name="Mondo S."/>
            <person name="Pangilinan J."/>
            <person name="Riley R."/>
            <person name="Labutti K."/>
            <person name="Andreopoulos B."/>
            <person name="Lipzen A."/>
            <person name="Chen C."/>
            <person name="Yanf M."/>
            <person name="Daum C."/>
            <person name="Ng V."/>
            <person name="Clum A."/>
            <person name="Ohm R."/>
            <person name="Martin F."/>
            <person name="Silar P."/>
            <person name="Natvig D."/>
            <person name="Lalanne C."/>
            <person name="Gautier V."/>
            <person name="Ament-Velasquez S.L."/>
            <person name="Kruys A."/>
            <person name="Hutchinson M.I."/>
            <person name="Powell A.J."/>
            <person name="Barry K."/>
            <person name="Miller A.N."/>
            <person name="Grigoriev I.V."/>
            <person name="Debuchy R."/>
            <person name="Gladieux P."/>
            <person name="Thoren M.H."/>
            <person name="Johannesson H."/>
        </authorList>
    </citation>
    <scope>NUCLEOTIDE SEQUENCE</scope>
    <source>
        <strain evidence="2">CBS 757.83</strain>
    </source>
</reference>
<evidence type="ECO:0000313" key="3">
    <source>
        <dbReference type="Proteomes" id="UP001305647"/>
    </source>
</evidence>
<name>A0AAN6PS81_9PEZI</name>
<organism evidence="2 3">
    <name type="scientific">Parathielavia hyrcaniae</name>
    <dbReference type="NCBI Taxonomy" id="113614"/>
    <lineage>
        <taxon>Eukaryota</taxon>
        <taxon>Fungi</taxon>
        <taxon>Dikarya</taxon>
        <taxon>Ascomycota</taxon>
        <taxon>Pezizomycotina</taxon>
        <taxon>Sordariomycetes</taxon>
        <taxon>Sordariomycetidae</taxon>
        <taxon>Sordariales</taxon>
        <taxon>Chaetomiaceae</taxon>
        <taxon>Parathielavia</taxon>
    </lineage>
</organism>
<feature type="coiled-coil region" evidence="1">
    <location>
        <begin position="362"/>
        <end position="389"/>
    </location>
</feature>
<dbReference type="AlphaFoldDB" id="A0AAN6PS81"/>
<evidence type="ECO:0000313" key="2">
    <source>
        <dbReference type="EMBL" id="KAK4095749.1"/>
    </source>
</evidence>
<keyword evidence="1" id="KW-0175">Coiled coil</keyword>